<keyword evidence="7" id="KW-0378">Hydrolase</keyword>
<keyword evidence="9" id="KW-0238">DNA-binding</keyword>
<evidence type="ECO:0000256" key="7">
    <source>
        <dbReference type="ARBA" id="ARBA00022801"/>
    </source>
</evidence>
<keyword evidence="13" id="KW-0326">Glycosidase</keyword>
<keyword evidence="12" id="KW-0511">Multifunctional enzyme</keyword>
<evidence type="ECO:0000256" key="2">
    <source>
        <dbReference type="ARBA" id="ARBA00009409"/>
    </source>
</evidence>
<dbReference type="GO" id="GO:0003684">
    <property type="term" value="F:damaged DNA binding"/>
    <property type="evidence" value="ECO:0007669"/>
    <property type="project" value="InterPro"/>
</dbReference>
<evidence type="ECO:0000259" key="15">
    <source>
        <dbReference type="PROSITE" id="PS51066"/>
    </source>
</evidence>
<dbReference type="Gene3D" id="3.20.190.10">
    <property type="entry name" value="MutM-like, N-terminal"/>
    <property type="match status" value="1"/>
</dbReference>
<comment type="similarity">
    <text evidence="2">Belongs to the FPG family.</text>
</comment>
<accession>A0A2A9ELZ6</accession>
<dbReference type="PANTHER" id="PTHR42697">
    <property type="entry name" value="ENDONUCLEASE 8"/>
    <property type="match status" value="1"/>
</dbReference>
<evidence type="ECO:0000313" key="17">
    <source>
        <dbReference type="EMBL" id="PFG39541.1"/>
    </source>
</evidence>
<dbReference type="Pfam" id="PF06827">
    <property type="entry name" value="zf-FPG_IleRS"/>
    <property type="match status" value="1"/>
</dbReference>
<name>A0A2A9ELZ6_9MICO</name>
<evidence type="ECO:0000256" key="5">
    <source>
        <dbReference type="ARBA" id="ARBA00022763"/>
    </source>
</evidence>
<dbReference type="EMBL" id="PDJI01000004">
    <property type="protein sequence ID" value="PFG39541.1"/>
    <property type="molecule type" value="Genomic_DNA"/>
</dbReference>
<keyword evidence="8" id="KW-0862">Zinc</keyword>
<dbReference type="SUPFAM" id="SSF81624">
    <property type="entry name" value="N-terminal domain of MutM-like DNA repair proteins"/>
    <property type="match status" value="1"/>
</dbReference>
<sequence>MPEGHTIHRLARDMAELAGRRVTATSPQRRFSAEAVDQDTVVDVDAAGKHLLIDTSSDRTVHVHLGMRGKWLRFSPVTGEPMRQVRLRLATDGVAWDLIAPSVCEVLDPAGRDNLVGRLGPDPLRPDADPAEARRRIAAFRGPIGAALLDQGVIAGVGNVFRAEALHACRIAPDRRAGDLTGDELDGLWSTLTRMMATAVEDGRIVTVDAEDHLAVPEDRARRVYKQEACYDCGTPIEVTEIGGRTSYSCPRCQAR</sequence>
<dbReference type="GO" id="GO:0140078">
    <property type="term" value="F:class I DNA-(apurinic or apyrimidinic site) endonuclease activity"/>
    <property type="evidence" value="ECO:0007669"/>
    <property type="project" value="UniProtKB-EC"/>
</dbReference>
<evidence type="ECO:0000259" key="16">
    <source>
        <dbReference type="PROSITE" id="PS51068"/>
    </source>
</evidence>
<dbReference type="GO" id="GO:0000703">
    <property type="term" value="F:oxidized pyrimidine nucleobase lesion DNA N-glycosylase activity"/>
    <property type="evidence" value="ECO:0007669"/>
    <property type="project" value="TreeGrafter"/>
</dbReference>
<keyword evidence="6 14" id="KW-0863">Zinc-finger</keyword>
<feature type="domain" description="FPG-type" evidence="15">
    <location>
        <begin position="223"/>
        <end position="255"/>
    </location>
</feature>
<gene>
    <name evidence="17" type="ORF">ATJ97_2047</name>
</gene>
<dbReference type="AlphaFoldDB" id="A0A2A9ELZ6"/>
<dbReference type="InterPro" id="IPR012319">
    <property type="entry name" value="FPG_cat"/>
</dbReference>
<dbReference type="PROSITE" id="PS51068">
    <property type="entry name" value="FPG_CAT"/>
    <property type="match status" value="1"/>
</dbReference>
<keyword evidence="18" id="KW-1185">Reference proteome</keyword>
<dbReference type="InterPro" id="IPR010979">
    <property type="entry name" value="Ribosomal_uS13-like_H2TH"/>
</dbReference>
<dbReference type="PANTHER" id="PTHR42697:SF1">
    <property type="entry name" value="ENDONUCLEASE 8"/>
    <property type="match status" value="1"/>
</dbReference>
<evidence type="ECO:0000256" key="8">
    <source>
        <dbReference type="ARBA" id="ARBA00022833"/>
    </source>
</evidence>
<dbReference type="SUPFAM" id="SSF46946">
    <property type="entry name" value="S13-like H2TH domain"/>
    <property type="match status" value="1"/>
</dbReference>
<dbReference type="SUPFAM" id="SSF57716">
    <property type="entry name" value="Glucocorticoid receptor-like (DNA-binding domain)"/>
    <property type="match status" value="1"/>
</dbReference>
<comment type="caution">
    <text evidence="17">The sequence shown here is derived from an EMBL/GenBank/DDBJ whole genome shotgun (WGS) entry which is preliminary data.</text>
</comment>
<reference evidence="17 18" key="1">
    <citation type="submission" date="2017-10" db="EMBL/GenBank/DDBJ databases">
        <title>Sequencing the genomes of 1000 actinobacteria strains.</title>
        <authorList>
            <person name="Klenk H.-P."/>
        </authorList>
    </citation>
    <scope>NUCLEOTIDE SEQUENCE [LARGE SCALE GENOMIC DNA]</scope>
    <source>
        <strain evidence="17 18">DSM 21838</strain>
    </source>
</reference>
<evidence type="ECO:0000256" key="13">
    <source>
        <dbReference type="ARBA" id="ARBA00023295"/>
    </source>
</evidence>
<dbReference type="Proteomes" id="UP000222106">
    <property type="component" value="Unassembled WGS sequence"/>
</dbReference>
<dbReference type="OrthoDB" id="9800855at2"/>
<keyword evidence="4" id="KW-0479">Metal-binding</keyword>
<keyword evidence="10" id="KW-0234">DNA repair</keyword>
<protein>
    <recommendedName>
        <fullName evidence="3">DNA-(apurinic or apyrimidinic site) lyase</fullName>
        <ecNumber evidence="3">4.2.99.18</ecNumber>
    </recommendedName>
</protein>
<dbReference type="InterPro" id="IPR000214">
    <property type="entry name" value="Znf_DNA_glyclase/AP_lyase"/>
</dbReference>
<dbReference type="RefSeq" id="WP_098483626.1">
    <property type="nucleotide sequence ID" value="NZ_PDJI01000004.1"/>
</dbReference>
<evidence type="ECO:0000256" key="6">
    <source>
        <dbReference type="ARBA" id="ARBA00022771"/>
    </source>
</evidence>
<evidence type="ECO:0000256" key="1">
    <source>
        <dbReference type="ARBA" id="ARBA00001947"/>
    </source>
</evidence>
<evidence type="ECO:0000256" key="3">
    <source>
        <dbReference type="ARBA" id="ARBA00012720"/>
    </source>
</evidence>
<evidence type="ECO:0000256" key="10">
    <source>
        <dbReference type="ARBA" id="ARBA00023204"/>
    </source>
</evidence>
<keyword evidence="17" id="KW-0255">Endonuclease</keyword>
<feature type="domain" description="Formamidopyrimidine-DNA glycosylase catalytic" evidence="16">
    <location>
        <begin position="2"/>
        <end position="91"/>
    </location>
</feature>
<evidence type="ECO:0000313" key="18">
    <source>
        <dbReference type="Proteomes" id="UP000222106"/>
    </source>
</evidence>
<evidence type="ECO:0000256" key="12">
    <source>
        <dbReference type="ARBA" id="ARBA00023268"/>
    </source>
</evidence>
<dbReference type="SMART" id="SM01232">
    <property type="entry name" value="H2TH"/>
    <property type="match status" value="1"/>
</dbReference>
<keyword evidence="17" id="KW-0540">Nuclease</keyword>
<evidence type="ECO:0000256" key="11">
    <source>
        <dbReference type="ARBA" id="ARBA00023239"/>
    </source>
</evidence>
<dbReference type="InterPro" id="IPR010663">
    <property type="entry name" value="Znf_FPG/IleRS"/>
</dbReference>
<evidence type="ECO:0000256" key="14">
    <source>
        <dbReference type="PROSITE-ProRule" id="PRU00391"/>
    </source>
</evidence>
<dbReference type="GO" id="GO:0008270">
    <property type="term" value="F:zinc ion binding"/>
    <property type="evidence" value="ECO:0007669"/>
    <property type="project" value="UniProtKB-KW"/>
</dbReference>
<dbReference type="PROSITE" id="PS51066">
    <property type="entry name" value="ZF_FPG_2"/>
    <property type="match status" value="1"/>
</dbReference>
<evidence type="ECO:0000256" key="9">
    <source>
        <dbReference type="ARBA" id="ARBA00023125"/>
    </source>
</evidence>
<dbReference type="SMART" id="SM00898">
    <property type="entry name" value="Fapy_DNA_glyco"/>
    <property type="match status" value="1"/>
</dbReference>
<proteinExistence type="inferred from homology"/>
<dbReference type="EC" id="4.2.99.18" evidence="3"/>
<organism evidence="17 18">
    <name type="scientific">Georgenia soli</name>
    <dbReference type="NCBI Taxonomy" id="638953"/>
    <lineage>
        <taxon>Bacteria</taxon>
        <taxon>Bacillati</taxon>
        <taxon>Actinomycetota</taxon>
        <taxon>Actinomycetes</taxon>
        <taxon>Micrococcales</taxon>
        <taxon>Bogoriellaceae</taxon>
        <taxon>Georgenia</taxon>
    </lineage>
</organism>
<evidence type="ECO:0000256" key="4">
    <source>
        <dbReference type="ARBA" id="ARBA00022723"/>
    </source>
</evidence>
<dbReference type="Pfam" id="PF01149">
    <property type="entry name" value="Fapy_DNA_glyco"/>
    <property type="match status" value="1"/>
</dbReference>
<comment type="cofactor">
    <cofactor evidence="1">
        <name>Zn(2+)</name>
        <dbReference type="ChEBI" id="CHEBI:29105"/>
    </cofactor>
</comment>
<dbReference type="GO" id="GO:0006284">
    <property type="term" value="P:base-excision repair"/>
    <property type="evidence" value="ECO:0007669"/>
    <property type="project" value="InterPro"/>
</dbReference>
<dbReference type="InterPro" id="IPR035937">
    <property type="entry name" value="FPG_N"/>
</dbReference>
<dbReference type="Pfam" id="PF06831">
    <property type="entry name" value="H2TH"/>
    <property type="match status" value="1"/>
</dbReference>
<keyword evidence="5" id="KW-0227">DNA damage</keyword>
<keyword evidence="11" id="KW-0456">Lyase</keyword>
<dbReference type="Gene3D" id="1.10.8.50">
    <property type="match status" value="1"/>
</dbReference>
<dbReference type="InterPro" id="IPR015886">
    <property type="entry name" value="H2TH_FPG"/>
</dbReference>